<dbReference type="EMBL" id="VEPZ02000209">
    <property type="protein sequence ID" value="KAE8730208.1"/>
    <property type="molecule type" value="Genomic_DNA"/>
</dbReference>
<evidence type="ECO:0000256" key="1">
    <source>
        <dbReference type="ARBA" id="ARBA00001933"/>
    </source>
</evidence>
<dbReference type="Proteomes" id="UP000436088">
    <property type="component" value="Unassembled WGS sequence"/>
</dbReference>
<evidence type="ECO:0000256" key="3">
    <source>
        <dbReference type="ARBA" id="ARBA00022576"/>
    </source>
</evidence>
<evidence type="ECO:0000256" key="4">
    <source>
        <dbReference type="SAM" id="MobiDB-lite"/>
    </source>
</evidence>
<dbReference type="InterPro" id="IPR006948">
    <property type="entry name" value="Alliinase_C"/>
</dbReference>
<dbReference type="PANTHER" id="PTHR37911:SF1">
    <property type="entry name" value="OS04G0497900 PROTEIN"/>
    <property type="match status" value="1"/>
</dbReference>
<feature type="compositionally biased region" description="Acidic residues" evidence="4">
    <location>
        <begin position="613"/>
        <end position="655"/>
    </location>
</feature>
<dbReference type="GO" id="GO:0008483">
    <property type="term" value="F:transaminase activity"/>
    <property type="evidence" value="ECO:0007669"/>
    <property type="project" value="UniProtKB-KW"/>
</dbReference>
<feature type="region of interest" description="Disordered" evidence="4">
    <location>
        <begin position="599"/>
        <end position="655"/>
    </location>
</feature>
<keyword evidence="3 6" id="KW-0032">Aminotransferase</keyword>
<proteinExistence type="inferred from homology"/>
<reference evidence="6" key="1">
    <citation type="submission" date="2019-09" db="EMBL/GenBank/DDBJ databases">
        <title>Draft genome information of white flower Hibiscus syriacus.</title>
        <authorList>
            <person name="Kim Y.-M."/>
        </authorList>
    </citation>
    <scope>NUCLEOTIDE SEQUENCE [LARGE SCALE GENOMIC DNA]</scope>
    <source>
        <strain evidence="6">YM2019G1</strain>
    </source>
</reference>
<evidence type="ECO:0000313" key="7">
    <source>
        <dbReference type="Proteomes" id="UP000436088"/>
    </source>
</evidence>
<keyword evidence="3 6" id="KW-0808">Transferase</keyword>
<dbReference type="InterPro" id="IPR037029">
    <property type="entry name" value="Alliinase_N_sf"/>
</dbReference>
<name>A0A6A3CSM1_HIBSY</name>
<gene>
    <name evidence="6" type="ORF">F3Y22_tig00003041pilonHSYRG01122</name>
</gene>
<sequence length="655" mass="73844">MVVGIDKAVSATNPVVSSVKKTPPSDSVINLARGDPTMYQPYWRRMGDKCTVVIPGHDLMSYFSDPGNLCWFLMPELDDAIRRLHRVVGNAVIDDDRYVVVGTGSTQLFQAVLFALSSPHNPDNEPLSVVAAAPFYSSYPEETEFLHSGLYKWAGDAYSFDKDGAYVELVTSPNNPDGTIREAVVNRDGGKLIHDLAYYWPQYTPITGKADNDIMLFTFSKATGHAGSRIGWAICKDKEVAAKMVKYIELSSIGVSKEAQLRAAKILNVIAEDCANPGPEKEENFFEYGHRLMSDRWEKLREVVKRNGVFSLPKFPRDFCTFMGKDTDPSPAFAWLKIKDGLDCDNLLREFKIITRGGTNFGVDSDYTRISMLSPDDEFNLFLERLLLTCKEGELNLGQGHAIGWPLPPGQSLSVLQKISGLASIRQWGIGKASRISILPVKKTGKRRFSDERVTMIGEVKNHEEWEKIEQFEMASEFGKRLETMDKNIGFRFEDQDELFNALIPFLDPKTERDYLFEVENEDGSVAMCFYFEGLCKIVKVSQKAFVDDVVKGFEKLSEEGKSRCLGFLLENHPVRLLHPYTKEWKAKLEEMELGCDAQDDDEAYGGRRDSGEEQFTDWIEDDEDDGKDENEAEDQDNVVVDIEDDGDEEFGTGE</sequence>
<protein>
    <submittedName>
        <fullName evidence="6">L-tryptophan--pyruvate aminotransferase 1</fullName>
    </submittedName>
</protein>
<evidence type="ECO:0000259" key="5">
    <source>
        <dbReference type="Pfam" id="PF04864"/>
    </source>
</evidence>
<comment type="caution">
    <text evidence="6">The sequence shown here is derived from an EMBL/GenBank/DDBJ whole genome shotgun (WGS) entry which is preliminary data.</text>
</comment>
<dbReference type="InterPro" id="IPR015424">
    <property type="entry name" value="PyrdxlP-dep_Trfase"/>
</dbReference>
<evidence type="ECO:0000256" key="2">
    <source>
        <dbReference type="ARBA" id="ARBA00006312"/>
    </source>
</evidence>
<keyword evidence="7" id="KW-1185">Reference proteome</keyword>
<comment type="cofactor">
    <cofactor evidence="1">
        <name>pyridoxal 5'-phosphate</name>
        <dbReference type="ChEBI" id="CHEBI:597326"/>
    </cofactor>
</comment>
<evidence type="ECO:0000313" key="6">
    <source>
        <dbReference type="EMBL" id="KAE8730208.1"/>
    </source>
</evidence>
<feature type="domain" description="Alliinase C-terminal" evidence="5">
    <location>
        <begin position="29"/>
        <end position="386"/>
    </location>
</feature>
<dbReference type="Pfam" id="PF04864">
    <property type="entry name" value="Alliinase_C"/>
    <property type="match status" value="1"/>
</dbReference>
<dbReference type="CDD" id="cd00609">
    <property type="entry name" value="AAT_like"/>
    <property type="match status" value="1"/>
</dbReference>
<dbReference type="InterPro" id="IPR015422">
    <property type="entry name" value="PyrdxlP-dep_Trfase_small"/>
</dbReference>
<dbReference type="PANTHER" id="PTHR37911">
    <property type="entry name" value="OSJNBA0067K08.20 PROTEIN"/>
    <property type="match status" value="1"/>
</dbReference>
<dbReference type="Gene3D" id="3.40.640.10">
    <property type="entry name" value="Type I PLP-dependent aspartate aminotransferase-like (Major domain)"/>
    <property type="match status" value="1"/>
</dbReference>
<dbReference type="Gene3D" id="3.90.1150.10">
    <property type="entry name" value="Aspartate Aminotransferase, domain 1"/>
    <property type="match status" value="1"/>
</dbReference>
<organism evidence="6 7">
    <name type="scientific">Hibiscus syriacus</name>
    <name type="common">Rose of Sharon</name>
    <dbReference type="NCBI Taxonomy" id="106335"/>
    <lineage>
        <taxon>Eukaryota</taxon>
        <taxon>Viridiplantae</taxon>
        <taxon>Streptophyta</taxon>
        <taxon>Embryophyta</taxon>
        <taxon>Tracheophyta</taxon>
        <taxon>Spermatophyta</taxon>
        <taxon>Magnoliopsida</taxon>
        <taxon>eudicotyledons</taxon>
        <taxon>Gunneridae</taxon>
        <taxon>Pentapetalae</taxon>
        <taxon>rosids</taxon>
        <taxon>malvids</taxon>
        <taxon>Malvales</taxon>
        <taxon>Malvaceae</taxon>
        <taxon>Malvoideae</taxon>
        <taxon>Hibiscus</taxon>
    </lineage>
</organism>
<dbReference type="AlphaFoldDB" id="A0A6A3CSM1"/>
<dbReference type="GO" id="GO:0016846">
    <property type="term" value="F:carbon-sulfur lyase activity"/>
    <property type="evidence" value="ECO:0007669"/>
    <property type="project" value="InterPro"/>
</dbReference>
<accession>A0A6A3CSM1</accession>
<dbReference type="SUPFAM" id="SSF53383">
    <property type="entry name" value="PLP-dependent transferases"/>
    <property type="match status" value="1"/>
</dbReference>
<dbReference type="Gene3D" id="2.10.25.30">
    <property type="entry name" value="EGF-like, alliinase"/>
    <property type="match status" value="1"/>
</dbReference>
<dbReference type="InterPro" id="IPR015421">
    <property type="entry name" value="PyrdxlP-dep_Trfase_major"/>
</dbReference>
<comment type="similarity">
    <text evidence="2">Belongs to the alliinase family.</text>
</comment>